<protein>
    <submittedName>
        <fullName evidence="1">Uncharacterized protein</fullName>
    </submittedName>
</protein>
<dbReference type="EMBL" id="OE000494">
    <property type="protein sequence ID" value="CAD7454047.1"/>
    <property type="molecule type" value="Genomic_DNA"/>
</dbReference>
<proteinExistence type="predicted"/>
<dbReference type="AlphaFoldDB" id="A0A7R9FIA5"/>
<evidence type="ECO:0000313" key="1">
    <source>
        <dbReference type="EMBL" id="CAD7454047.1"/>
    </source>
</evidence>
<accession>A0A7R9FIA5</accession>
<sequence>MSLCGLSWDREGRRNYPREHLINTHGFFSFSSRGTSEIVFAIANQAVPLCRARACQPSALKGGGGLTTHHLPRRVHVQVHACSSVVVSPFVCIR</sequence>
<gene>
    <name evidence="1" type="ORF">TTEB3V08_LOCUS2164</name>
</gene>
<reference evidence="1" key="1">
    <citation type="submission" date="2020-11" db="EMBL/GenBank/DDBJ databases">
        <authorList>
            <person name="Tran Van P."/>
        </authorList>
    </citation>
    <scope>NUCLEOTIDE SEQUENCE</scope>
</reference>
<organism evidence="1">
    <name type="scientific">Timema tahoe</name>
    <dbReference type="NCBI Taxonomy" id="61484"/>
    <lineage>
        <taxon>Eukaryota</taxon>
        <taxon>Metazoa</taxon>
        <taxon>Ecdysozoa</taxon>
        <taxon>Arthropoda</taxon>
        <taxon>Hexapoda</taxon>
        <taxon>Insecta</taxon>
        <taxon>Pterygota</taxon>
        <taxon>Neoptera</taxon>
        <taxon>Polyneoptera</taxon>
        <taxon>Phasmatodea</taxon>
        <taxon>Timematodea</taxon>
        <taxon>Timematoidea</taxon>
        <taxon>Timematidae</taxon>
        <taxon>Timema</taxon>
    </lineage>
</organism>
<name>A0A7R9FIA5_9NEOP</name>